<evidence type="ECO:0000256" key="2">
    <source>
        <dbReference type="SAM" id="MobiDB-lite"/>
    </source>
</evidence>
<evidence type="ECO:0000259" key="4">
    <source>
        <dbReference type="SMART" id="SM00331"/>
    </source>
</evidence>
<dbReference type="SUPFAM" id="SSF81606">
    <property type="entry name" value="PP2C-like"/>
    <property type="match status" value="1"/>
</dbReference>
<evidence type="ECO:0000313" key="6">
    <source>
        <dbReference type="Proteomes" id="UP001595834"/>
    </source>
</evidence>
<feature type="transmembrane region" description="Helical" evidence="3">
    <location>
        <begin position="92"/>
        <end position="110"/>
    </location>
</feature>
<dbReference type="EMBL" id="JBHSIZ010000036">
    <property type="protein sequence ID" value="MFC4960227.1"/>
    <property type="molecule type" value="Genomic_DNA"/>
</dbReference>
<reference evidence="6" key="1">
    <citation type="journal article" date="2019" name="Int. J. Syst. Evol. Microbiol.">
        <title>The Global Catalogue of Microorganisms (GCM) 10K type strain sequencing project: providing services to taxonomists for standard genome sequencing and annotation.</title>
        <authorList>
            <consortium name="The Broad Institute Genomics Platform"/>
            <consortium name="The Broad Institute Genome Sequencing Center for Infectious Disease"/>
            <person name="Wu L."/>
            <person name="Ma J."/>
        </authorList>
    </citation>
    <scope>NUCLEOTIDE SEQUENCE [LARGE SCALE GENOMIC DNA]</scope>
    <source>
        <strain evidence="6">CCM 7224</strain>
    </source>
</reference>
<feature type="domain" description="PPM-type phosphatase" evidence="4">
    <location>
        <begin position="143"/>
        <end position="392"/>
    </location>
</feature>
<keyword evidence="1 5" id="KW-0378">Hydrolase</keyword>
<evidence type="ECO:0000256" key="3">
    <source>
        <dbReference type="SAM" id="Phobius"/>
    </source>
</evidence>
<dbReference type="Gene3D" id="3.60.40.10">
    <property type="entry name" value="PPM-type phosphatase domain"/>
    <property type="match status" value="1"/>
</dbReference>
<gene>
    <name evidence="5" type="ORF">ACFPFX_28415</name>
</gene>
<keyword evidence="6" id="KW-1185">Reference proteome</keyword>
<dbReference type="SMART" id="SM00331">
    <property type="entry name" value="PP2C_SIG"/>
    <property type="match status" value="1"/>
</dbReference>
<evidence type="ECO:0000256" key="1">
    <source>
        <dbReference type="ARBA" id="ARBA00022801"/>
    </source>
</evidence>
<keyword evidence="3" id="KW-0812">Transmembrane</keyword>
<sequence>MDLQALRAAGRPSLAKRHALLAVPFAMIALVTVGDVLAPPDVHLGPFLAAAPAVTASFRGPRATGFIGAVAVLAQVVVAAVRSTVTDLNHTFQIITLVLISVFVTLFAHLREVHERELVQLRSVAEAAQQVVLRPLRERLGPLRVASVYLAAAADAQIGGDLYAAARTAHGTRLIIGDVRGKGLEAVGDAALVLGAFRAAAHQEADLPGLVDYLERAVAPDLDQGPGVGPDDTSSRAPGPDHDAAPHSRSLSPSNDPSEAFITAAVLDIPDLGQALQLVNCGHPPPLLLRGNRVIPLEVDEPAPPLGLSGLVESQLAVQGFPFEPGDILLLYTDGVLEARDEAGAFYPLAERAAAWNGTGPRALLNHLRGDLLAHTPTGTLDDDAAMVAIERLRPPAQQGAAHP</sequence>
<dbReference type="PANTHER" id="PTHR43156:SF2">
    <property type="entry name" value="STAGE II SPORULATION PROTEIN E"/>
    <property type="match status" value="1"/>
</dbReference>
<feature type="transmembrane region" description="Helical" evidence="3">
    <location>
        <begin position="66"/>
        <end position="85"/>
    </location>
</feature>
<dbReference type="Pfam" id="PF07228">
    <property type="entry name" value="SpoIIE"/>
    <property type="match status" value="1"/>
</dbReference>
<dbReference type="InterPro" id="IPR001932">
    <property type="entry name" value="PPM-type_phosphatase-like_dom"/>
</dbReference>
<dbReference type="InterPro" id="IPR036457">
    <property type="entry name" value="PPM-type-like_dom_sf"/>
</dbReference>
<protein>
    <submittedName>
        <fullName evidence="5">PP2C family protein-serine/threonine phosphatase</fullName>
        <ecNumber evidence="5">3.1.3.16</ecNumber>
    </submittedName>
</protein>
<evidence type="ECO:0000313" key="5">
    <source>
        <dbReference type="EMBL" id="MFC4960227.1"/>
    </source>
</evidence>
<comment type="caution">
    <text evidence="5">The sequence shown here is derived from an EMBL/GenBank/DDBJ whole genome shotgun (WGS) entry which is preliminary data.</text>
</comment>
<dbReference type="Proteomes" id="UP001595834">
    <property type="component" value="Unassembled WGS sequence"/>
</dbReference>
<feature type="transmembrane region" description="Helical" evidence="3">
    <location>
        <begin position="20"/>
        <end position="38"/>
    </location>
</feature>
<dbReference type="RefSeq" id="WP_344373926.1">
    <property type="nucleotide sequence ID" value="NZ_BAAASQ010000008.1"/>
</dbReference>
<proteinExistence type="predicted"/>
<keyword evidence="3" id="KW-0472">Membrane</keyword>
<accession>A0ABV9UVQ5</accession>
<feature type="region of interest" description="Disordered" evidence="2">
    <location>
        <begin position="221"/>
        <end position="256"/>
    </location>
</feature>
<dbReference type="PANTHER" id="PTHR43156">
    <property type="entry name" value="STAGE II SPORULATION PROTEIN E-RELATED"/>
    <property type="match status" value="1"/>
</dbReference>
<keyword evidence="3" id="KW-1133">Transmembrane helix</keyword>
<dbReference type="InterPro" id="IPR052016">
    <property type="entry name" value="Bact_Sigma-Reg"/>
</dbReference>
<dbReference type="GO" id="GO:0004722">
    <property type="term" value="F:protein serine/threonine phosphatase activity"/>
    <property type="evidence" value="ECO:0007669"/>
    <property type="project" value="UniProtKB-EC"/>
</dbReference>
<organism evidence="5 6">
    <name type="scientific">Streptomyces mauvecolor</name>
    <dbReference type="NCBI Taxonomy" id="58345"/>
    <lineage>
        <taxon>Bacteria</taxon>
        <taxon>Bacillati</taxon>
        <taxon>Actinomycetota</taxon>
        <taxon>Actinomycetes</taxon>
        <taxon>Kitasatosporales</taxon>
        <taxon>Streptomycetaceae</taxon>
        <taxon>Streptomyces</taxon>
    </lineage>
</organism>
<name>A0ABV9UVQ5_9ACTN</name>
<dbReference type="EC" id="3.1.3.16" evidence="5"/>